<reference evidence="8 9" key="1">
    <citation type="submission" date="2015-03" db="EMBL/GenBank/DDBJ databases">
        <title>Genome assembly of Sandaracinus amylolyticus DSM 53668.</title>
        <authorList>
            <person name="Sharma G."/>
            <person name="Subramanian S."/>
        </authorList>
    </citation>
    <scope>NUCLEOTIDE SEQUENCE [LARGE SCALE GENOMIC DNA]</scope>
    <source>
        <strain evidence="8 9">DSM 53668</strain>
    </source>
</reference>
<dbReference type="SUPFAM" id="SSF53300">
    <property type="entry name" value="vWA-like"/>
    <property type="match status" value="1"/>
</dbReference>
<gene>
    <name evidence="8" type="ORF">DB32_007176</name>
</gene>
<dbReference type="AlphaFoldDB" id="A0A0F6W8I3"/>
<evidence type="ECO:0000313" key="9">
    <source>
        <dbReference type="Proteomes" id="UP000034883"/>
    </source>
</evidence>
<dbReference type="GO" id="GO:1990904">
    <property type="term" value="C:ribonucleoprotein complex"/>
    <property type="evidence" value="ECO:0007669"/>
    <property type="project" value="UniProtKB-KW"/>
</dbReference>
<dbReference type="PROSITE" id="PS50988">
    <property type="entry name" value="TROVE"/>
    <property type="match status" value="1"/>
</dbReference>
<feature type="domain" description="TROVE" evidence="7">
    <location>
        <begin position="20"/>
        <end position="326"/>
    </location>
</feature>
<evidence type="ECO:0000256" key="6">
    <source>
        <dbReference type="ARBA" id="ARBA00023274"/>
    </source>
</evidence>
<dbReference type="InterPro" id="IPR040322">
    <property type="entry name" value="TROVE2"/>
</dbReference>
<dbReference type="InterPro" id="IPR056800">
    <property type="entry name" value="vWA_Ro60"/>
</dbReference>
<dbReference type="STRING" id="927083.DB32_007176"/>
<dbReference type="OrthoDB" id="208855at2"/>
<comment type="subcellular location">
    <subcellularLocation>
        <location evidence="1">Cytoplasm</location>
    </subcellularLocation>
</comment>
<dbReference type="GO" id="GO:0003723">
    <property type="term" value="F:RNA binding"/>
    <property type="evidence" value="ECO:0007669"/>
    <property type="project" value="UniProtKB-KW"/>
</dbReference>
<dbReference type="GO" id="GO:0046872">
    <property type="term" value="F:metal ion binding"/>
    <property type="evidence" value="ECO:0007669"/>
    <property type="project" value="UniProtKB-KW"/>
</dbReference>
<keyword evidence="4" id="KW-0479">Metal-binding</keyword>
<proteinExistence type="inferred from homology"/>
<comment type="similarity">
    <text evidence="2">Belongs to the Ro 60 kDa family.</text>
</comment>
<dbReference type="InterPro" id="IPR037214">
    <property type="entry name" value="TROVE_dom_sf"/>
</dbReference>
<dbReference type="InterPro" id="IPR008858">
    <property type="entry name" value="TROVE_dom"/>
</dbReference>
<evidence type="ECO:0000256" key="4">
    <source>
        <dbReference type="ARBA" id="ARBA00022723"/>
    </source>
</evidence>
<evidence type="ECO:0000256" key="2">
    <source>
        <dbReference type="ARBA" id="ARBA00007814"/>
    </source>
</evidence>
<dbReference type="Pfam" id="PF25045">
    <property type="entry name" value="vWA_Ro60"/>
    <property type="match status" value="1"/>
</dbReference>
<dbReference type="GO" id="GO:0005737">
    <property type="term" value="C:cytoplasm"/>
    <property type="evidence" value="ECO:0007669"/>
    <property type="project" value="UniProtKB-SubCell"/>
</dbReference>
<sequence>MVNTTLFRTYSGARLPGTDTIHEAGGNAYAFSAEHALAQLAVTGCLGATYYATDENQLEQTLALATKVDPVFLAKTALYARREAHMKDMPALLVAVLSLRDPTLFAKVFPRVVDNARMVRTFVQIVRSGRIGRKSLGTRPKRAVRGWLDAQDDDELFRASIGERPSLADVVKMVHPKPLTPARRALYAYLIGRTYDAKDLPPLVRAFEQYKTDVTGEVPDVPYQLLTSLPLGTNEWVEIAKHAGWQVTRMNLATFARHGVFGVPGMPELIAERLRDREAIAKSRVFPYQLLIAYVATRGSDLPRVVVEALHDALEMAIANVPRVEGRVWVLPDVSGSMQSPVTGDRGEGQTTAVRCVDVAALIAASFLRTATHARVLPFDDRLRDVVLEPRDTVLTNATKLAAVGGGGTSVSLPLAHLNEKREHADLVVYVSDNQSWVDASARGSASGHGASATMTEWAKLKARCPRAKLVCIDLQPYAHTQAPDRDDVLNVGGFSDRVFDVIAAFAQARGEGAGWVDVIQRMEIETA</sequence>
<dbReference type="SUPFAM" id="SSF140864">
    <property type="entry name" value="TROVE domain-like"/>
    <property type="match status" value="1"/>
</dbReference>
<keyword evidence="6 8" id="KW-0687">Ribonucleoprotein</keyword>
<dbReference type="EMBL" id="CP011125">
    <property type="protein sequence ID" value="AKF10027.1"/>
    <property type="molecule type" value="Genomic_DNA"/>
</dbReference>
<evidence type="ECO:0000256" key="3">
    <source>
        <dbReference type="ARBA" id="ARBA00022490"/>
    </source>
</evidence>
<dbReference type="PANTHER" id="PTHR14202:SF0">
    <property type="entry name" value="RNA-BINDING PROTEIN RO60"/>
    <property type="match status" value="1"/>
</dbReference>
<dbReference type="InterPro" id="IPR036465">
    <property type="entry name" value="vWFA_dom_sf"/>
</dbReference>
<organism evidence="8 9">
    <name type="scientific">Sandaracinus amylolyticus</name>
    <dbReference type="NCBI Taxonomy" id="927083"/>
    <lineage>
        <taxon>Bacteria</taxon>
        <taxon>Pseudomonadati</taxon>
        <taxon>Myxococcota</taxon>
        <taxon>Polyangia</taxon>
        <taxon>Polyangiales</taxon>
        <taxon>Sandaracinaceae</taxon>
        <taxon>Sandaracinus</taxon>
    </lineage>
</organism>
<accession>A0A0F6W8I3</accession>
<dbReference type="Gene3D" id="3.40.50.410">
    <property type="entry name" value="von Willebrand factor, type A domain"/>
    <property type="match status" value="1"/>
</dbReference>
<dbReference type="PANTHER" id="PTHR14202">
    <property type="entry name" value="60 KDA RIBONUCLEOPROTEIN SSA/RO"/>
    <property type="match status" value="1"/>
</dbReference>
<name>A0A0F6W8I3_9BACT</name>
<keyword evidence="5" id="KW-0694">RNA-binding</keyword>
<dbReference type="KEGG" id="samy:DB32_007176"/>
<evidence type="ECO:0000256" key="1">
    <source>
        <dbReference type="ARBA" id="ARBA00004496"/>
    </source>
</evidence>
<evidence type="ECO:0000256" key="5">
    <source>
        <dbReference type="ARBA" id="ARBA00022884"/>
    </source>
</evidence>
<dbReference type="Proteomes" id="UP000034883">
    <property type="component" value="Chromosome"/>
</dbReference>
<dbReference type="RefSeq" id="WP_053237029.1">
    <property type="nucleotide sequence ID" value="NZ_CP011125.1"/>
</dbReference>
<protein>
    <submittedName>
        <fullName evidence="8">Putative ribonucleoprotein related-protein TROVE domain protein</fullName>
    </submittedName>
</protein>
<keyword evidence="3" id="KW-0963">Cytoplasm</keyword>
<keyword evidence="9" id="KW-1185">Reference proteome</keyword>
<evidence type="ECO:0000313" key="8">
    <source>
        <dbReference type="EMBL" id="AKF10027.1"/>
    </source>
</evidence>
<evidence type="ECO:0000259" key="7">
    <source>
        <dbReference type="PROSITE" id="PS50988"/>
    </source>
</evidence>